<sequence length="386" mass="43806">MRVLIVHNYYKIRGGEDSVVESEIALLKKNNHDVLTYFRNNSDLFRYSPLKLALTTLWSIKSFKKISELIRENKPEIIHVHNTLPLVSPSIYWAANKYRIPIVQTVHNYRLSCLNALFLRDGKLCEECIGKFPYAGILNSCYRASRKASAVLAFMLLLHRTIGTYKNKISHYIALSEFSKNKLVLSGVSNKKITIKPNYIDHVLEKSTKRSDELLYVGRLSNEKGISLLLDALSKLNGYKVTVIGEGPELPLVQNNINIKYIGKLTNESVLKRMSSALALLIPSICYENFPRIIVEAYSCGLPVIASSIGSIKNLVDDGETGLLFDPISSTDMAKKIDWAVSNQEEMKKMGSKARKKYENEYTAEKNYKQLIDIYSRTISSQKTDY</sequence>
<dbReference type="AlphaFoldDB" id="A0A9E4T6D0"/>
<reference evidence="3" key="1">
    <citation type="journal article" date="2021" name="Proc. Natl. Acad. Sci. U.S.A.">
        <title>Global biogeography of chemosynthetic symbionts reveals both localized and globally distributed symbiont groups. .</title>
        <authorList>
            <person name="Osvatic J.T."/>
            <person name="Wilkins L.G.E."/>
            <person name="Leibrecht L."/>
            <person name="Leray M."/>
            <person name="Zauner S."/>
            <person name="Polzin J."/>
            <person name="Camacho Y."/>
            <person name="Gros O."/>
            <person name="van Gils J.A."/>
            <person name="Eisen J.A."/>
            <person name="Petersen J.M."/>
            <person name="Yuen B."/>
        </authorList>
    </citation>
    <scope>NUCLEOTIDE SEQUENCE</scope>
    <source>
        <strain evidence="3">MAGclacostrist064TRANS</strain>
    </source>
</reference>
<dbReference type="PANTHER" id="PTHR45947">
    <property type="entry name" value="SULFOQUINOVOSYL TRANSFERASE SQD2"/>
    <property type="match status" value="1"/>
</dbReference>
<comment type="caution">
    <text evidence="3">The sequence shown here is derived from an EMBL/GenBank/DDBJ whole genome shotgun (WGS) entry which is preliminary data.</text>
</comment>
<feature type="domain" description="Glycosyl transferase family 1" evidence="1">
    <location>
        <begin position="209"/>
        <end position="356"/>
    </location>
</feature>
<gene>
    <name evidence="3" type="ORF">JAZ07_22085</name>
</gene>
<feature type="domain" description="Glycosyltransferase subfamily 4-like N-terminal" evidence="2">
    <location>
        <begin position="19"/>
        <end position="202"/>
    </location>
</feature>
<evidence type="ECO:0000313" key="4">
    <source>
        <dbReference type="Proteomes" id="UP000886667"/>
    </source>
</evidence>
<proteinExistence type="predicted"/>
<evidence type="ECO:0000313" key="3">
    <source>
        <dbReference type="EMBL" id="MCG7949035.1"/>
    </source>
</evidence>
<dbReference type="GO" id="GO:0016757">
    <property type="term" value="F:glycosyltransferase activity"/>
    <property type="evidence" value="ECO:0007669"/>
    <property type="project" value="InterPro"/>
</dbReference>
<accession>A0A9E4T6D0</accession>
<dbReference type="CDD" id="cd03801">
    <property type="entry name" value="GT4_PimA-like"/>
    <property type="match status" value="1"/>
</dbReference>
<organism evidence="3 4">
    <name type="scientific">Candidatus Thiodiazotropha taylori</name>
    <dbReference type="NCBI Taxonomy" id="2792791"/>
    <lineage>
        <taxon>Bacteria</taxon>
        <taxon>Pseudomonadati</taxon>
        <taxon>Pseudomonadota</taxon>
        <taxon>Gammaproteobacteria</taxon>
        <taxon>Chromatiales</taxon>
        <taxon>Sedimenticolaceae</taxon>
        <taxon>Candidatus Thiodiazotropha</taxon>
    </lineage>
</organism>
<dbReference type="InterPro" id="IPR050194">
    <property type="entry name" value="Glycosyltransferase_grp1"/>
</dbReference>
<dbReference type="InterPro" id="IPR028098">
    <property type="entry name" value="Glyco_trans_4-like_N"/>
</dbReference>
<evidence type="ECO:0000259" key="1">
    <source>
        <dbReference type="Pfam" id="PF00534"/>
    </source>
</evidence>
<dbReference type="SUPFAM" id="SSF53756">
    <property type="entry name" value="UDP-Glycosyltransferase/glycogen phosphorylase"/>
    <property type="match status" value="1"/>
</dbReference>
<dbReference type="PANTHER" id="PTHR45947:SF13">
    <property type="entry name" value="TRANSFERASE"/>
    <property type="match status" value="1"/>
</dbReference>
<dbReference type="Proteomes" id="UP000886667">
    <property type="component" value="Unassembled WGS sequence"/>
</dbReference>
<dbReference type="InterPro" id="IPR001296">
    <property type="entry name" value="Glyco_trans_1"/>
</dbReference>
<protein>
    <submittedName>
        <fullName evidence="3">Glycosyltransferase family 4 protein</fullName>
    </submittedName>
</protein>
<dbReference type="EMBL" id="JAEPCM010000842">
    <property type="protein sequence ID" value="MCG7949035.1"/>
    <property type="molecule type" value="Genomic_DNA"/>
</dbReference>
<dbReference type="Pfam" id="PF00534">
    <property type="entry name" value="Glycos_transf_1"/>
    <property type="match status" value="1"/>
</dbReference>
<evidence type="ECO:0000259" key="2">
    <source>
        <dbReference type="Pfam" id="PF13439"/>
    </source>
</evidence>
<dbReference type="Pfam" id="PF13439">
    <property type="entry name" value="Glyco_transf_4"/>
    <property type="match status" value="1"/>
</dbReference>
<dbReference type="Gene3D" id="3.40.50.2000">
    <property type="entry name" value="Glycogen Phosphorylase B"/>
    <property type="match status" value="2"/>
</dbReference>
<name>A0A9E4T6D0_9GAMM</name>